<evidence type="ECO:0000313" key="2">
    <source>
        <dbReference type="EMBL" id="KAK7020221.1"/>
    </source>
</evidence>
<keyword evidence="1" id="KW-0472">Membrane</keyword>
<organism evidence="2 3">
    <name type="scientific">Paramarasmius palmivorus</name>
    <dbReference type="NCBI Taxonomy" id="297713"/>
    <lineage>
        <taxon>Eukaryota</taxon>
        <taxon>Fungi</taxon>
        <taxon>Dikarya</taxon>
        <taxon>Basidiomycota</taxon>
        <taxon>Agaricomycotina</taxon>
        <taxon>Agaricomycetes</taxon>
        <taxon>Agaricomycetidae</taxon>
        <taxon>Agaricales</taxon>
        <taxon>Marasmiineae</taxon>
        <taxon>Marasmiaceae</taxon>
        <taxon>Paramarasmius</taxon>
    </lineage>
</organism>
<gene>
    <name evidence="2" type="ORF">VNI00_017789</name>
</gene>
<feature type="transmembrane region" description="Helical" evidence="1">
    <location>
        <begin position="112"/>
        <end position="135"/>
    </location>
</feature>
<feature type="transmembrane region" description="Helical" evidence="1">
    <location>
        <begin position="147"/>
        <end position="170"/>
    </location>
</feature>
<dbReference type="AlphaFoldDB" id="A0AAW0B354"/>
<protein>
    <recommendedName>
        <fullName evidence="4">Transmembrane protein</fullName>
    </recommendedName>
</protein>
<keyword evidence="3" id="KW-1185">Reference proteome</keyword>
<keyword evidence="1" id="KW-0812">Transmembrane</keyword>
<feature type="transmembrane region" description="Helical" evidence="1">
    <location>
        <begin position="52"/>
        <end position="73"/>
    </location>
</feature>
<name>A0AAW0B354_9AGAR</name>
<accession>A0AAW0B354</accession>
<evidence type="ECO:0000256" key="1">
    <source>
        <dbReference type="SAM" id="Phobius"/>
    </source>
</evidence>
<feature type="transmembrane region" description="Helical" evidence="1">
    <location>
        <begin position="250"/>
        <end position="271"/>
    </location>
</feature>
<dbReference type="Proteomes" id="UP001383192">
    <property type="component" value="Unassembled WGS sequence"/>
</dbReference>
<evidence type="ECO:0000313" key="3">
    <source>
        <dbReference type="Proteomes" id="UP001383192"/>
    </source>
</evidence>
<proteinExistence type="predicted"/>
<comment type="caution">
    <text evidence="2">The sequence shown here is derived from an EMBL/GenBank/DDBJ whole genome shotgun (WGS) entry which is preliminary data.</text>
</comment>
<feature type="transmembrane region" description="Helical" evidence="1">
    <location>
        <begin position="292"/>
        <end position="311"/>
    </location>
</feature>
<reference evidence="2 3" key="1">
    <citation type="submission" date="2024-01" db="EMBL/GenBank/DDBJ databases">
        <title>A draft genome for a cacao thread blight-causing isolate of Paramarasmius palmivorus.</title>
        <authorList>
            <person name="Baruah I.K."/>
            <person name="Bukari Y."/>
            <person name="Amoako-Attah I."/>
            <person name="Meinhardt L.W."/>
            <person name="Bailey B.A."/>
            <person name="Cohen S.P."/>
        </authorList>
    </citation>
    <scope>NUCLEOTIDE SEQUENCE [LARGE SCALE GENOMIC DNA]</scope>
    <source>
        <strain evidence="2 3">GH-12</strain>
    </source>
</reference>
<feature type="transmembrane region" description="Helical" evidence="1">
    <location>
        <begin position="85"/>
        <end position="106"/>
    </location>
</feature>
<keyword evidence="1" id="KW-1133">Transmembrane helix</keyword>
<sequence length="334" mass="37256">MSRKLQQNSILSQQPGWFSQRMFALFPFTVVFQYLLVFSEGVIFLAGSAVPFQLVWVPLISTLVLLGCALFLLVHYPPSKIRFAIGMEIHFVSVSIIVASKWVYLFEFTTPTFAIVVASTLVLLHLIFPSLYLVCNGEHGFDFGITPIGSLISTVLLALAGVLLALARFMEEVNDLFMGRWMSSEIGGEATSSVLEEDPGHLPIHVAKQNDGRALTRPFSAQTTTAVMPGTTLQHLESLNPPYPATMDIFTFRSILLITAILQVALVVVQANQDQDQDPQPVWGFQFYYTKLPFIYSSILFEIALHIVFLYPLSDALVIWTHIHMLPLSLIFGV</sequence>
<dbReference type="EMBL" id="JAYKXP010000190">
    <property type="protein sequence ID" value="KAK7020221.1"/>
    <property type="molecule type" value="Genomic_DNA"/>
</dbReference>
<feature type="transmembrane region" description="Helical" evidence="1">
    <location>
        <begin position="21"/>
        <end position="46"/>
    </location>
</feature>
<evidence type="ECO:0008006" key="4">
    <source>
        <dbReference type="Google" id="ProtNLM"/>
    </source>
</evidence>